<feature type="compositionally biased region" description="Basic and acidic residues" evidence="6">
    <location>
        <begin position="246"/>
        <end position="258"/>
    </location>
</feature>
<dbReference type="InterPro" id="IPR036869">
    <property type="entry name" value="J_dom_sf"/>
</dbReference>
<evidence type="ECO:0000256" key="1">
    <source>
        <dbReference type="ARBA" id="ARBA00022692"/>
    </source>
</evidence>
<evidence type="ECO:0000256" key="2">
    <source>
        <dbReference type="ARBA" id="ARBA00022729"/>
    </source>
</evidence>
<dbReference type="PANTHER" id="PTHR44653:SF2">
    <property type="entry name" value="DNAJ HOMOLOG SUBFAMILY C MEMBER 1"/>
    <property type="match status" value="1"/>
</dbReference>
<evidence type="ECO:0000256" key="7">
    <source>
        <dbReference type="SAM" id="Phobius"/>
    </source>
</evidence>
<dbReference type="CDD" id="cd06257">
    <property type="entry name" value="DnaJ"/>
    <property type="match status" value="1"/>
</dbReference>
<dbReference type="Pfam" id="PF00226">
    <property type="entry name" value="DnaJ"/>
    <property type="match status" value="1"/>
</dbReference>
<dbReference type="Gene3D" id="1.10.287.110">
    <property type="entry name" value="DnaJ domain"/>
    <property type="match status" value="1"/>
</dbReference>
<feature type="chain" id="PRO_5040135885" description="J domain-containing protein" evidence="8">
    <location>
        <begin position="21"/>
        <end position="397"/>
    </location>
</feature>
<dbReference type="PRINTS" id="PR00625">
    <property type="entry name" value="JDOMAIN"/>
</dbReference>
<protein>
    <recommendedName>
        <fullName evidence="9">J domain-containing protein</fullName>
    </recommendedName>
</protein>
<keyword evidence="1 7" id="KW-0812">Transmembrane</keyword>
<dbReference type="OrthoDB" id="413400at2759"/>
<dbReference type="SMART" id="SM00271">
    <property type="entry name" value="DnaJ"/>
    <property type="match status" value="1"/>
</dbReference>
<name>A0A9P4KBH5_9PLEO</name>
<dbReference type="InterPro" id="IPR052606">
    <property type="entry name" value="DnaJ_domain_protein"/>
</dbReference>
<keyword evidence="3 7" id="KW-1133">Transmembrane helix</keyword>
<evidence type="ECO:0000256" key="6">
    <source>
        <dbReference type="SAM" id="MobiDB-lite"/>
    </source>
</evidence>
<feature type="region of interest" description="Disordered" evidence="6">
    <location>
        <begin position="208"/>
        <end position="283"/>
    </location>
</feature>
<keyword evidence="4 7" id="KW-0472">Membrane</keyword>
<reference evidence="11" key="1">
    <citation type="journal article" date="2020" name="Stud. Mycol.">
        <title>101 Dothideomycetes genomes: A test case for predicting lifestyles and emergence of pathogens.</title>
        <authorList>
            <person name="Haridas S."/>
            <person name="Albert R."/>
            <person name="Binder M."/>
            <person name="Bloem J."/>
            <person name="LaButti K."/>
            <person name="Salamov A."/>
            <person name="Andreopoulos B."/>
            <person name="Baker S."/>
            <person name="Barry K."/>
            <person name="Bills G."/>
            <person name="Bluhm B."/>
            <person name="Cannon C."/>
            <person name="Castanera R."/>
            <person name="Culley D."/>
            <person name="Daum C."/>
            <person name="Ezra D."/>
            <person name="Gonzalez J."/>
            <person name="Henrissat B."/>
            <person name="Kuo A."/>
            <person name="Liang C."/>
            <person name="Lipzen A."/>
            <person name="Lutzoni F."/>
            <person name="Magnuson J."/>
            <person name="Mondo S."/>
            <person name="Nolan M."/>
            <person name="Ohm R."/>
            <person name="Pangilinan J."/>
            <person name="Park H.-J."/>
            <person name="Ramirez L."/>
            <person name="Alfaro M."/>
            <person name="Sun H."/>
            <person name="Tritt A."/>
            <person name="Yoshinaga Y."/>
            <person name="Zwiers L.-H."/>
            <person name="Turgeon B."/>
            <person name="Goodwin S."/>
            <person name="Spatafora J."/>
            <person name="Crous P."/>
            <person name="Grigoriev I."/>
        </authorList>
    </citation>
    <scope>NUCLEOTIDE SEQUENCE [LARGE SCALE GENOMIC DNA]</scope>
    <source>
        <strain evidence="11">CBS 304.66</strain>
    </source>
</reference>
<dbReference type="InterPro" id="IPR001623">
    <property type="entry name" value="DnaJ_domain"/>
</dbReference>
<evidence type="ECO:0000256" key="4">
    <source>
        <dbReference type="ARBA" id="ARBA00023136"/>
    </source>
</evidence>
<evidence type="ECO:0000256" key="3">
    <source>
        <dbReference type="ARBA" id="ARBA00022989"/>
    </source>
</evidence>
<dbReference type="AlphaFoldDB" id="A0A9P4KBH5"/>
<dbReference type="PANTHER" id="PTHR44653">
    <property type="entry name" value="DNAJ HOMOLOG SUBFAMILY C MEMBER 1"/>
    <property type="match status" value="1"/>
</dbReference>
<keyword evidence="11" id="KW-1185">Reference proteome</keyword>
<dbReference type="GO" id="GO:0012505">
    <property type="term" value="C:endomembrane system"/>
    <property type="evidence" value="ECO:0007669"/>
    <property type="project" value="UniProtKB-SubCell"/>
</dbReference>
<gene>
    <name evidence="10" type="ORF">CC78DRAFT_532293</name>
</gene>
<evidence type="ECO:0000313" key="11">
    <source>
        <dbReference type="Proteomes" id="UP000800093"/>
    </source>
</evidence>
<feature type="region of interest" description="Disordered" evidence="6">
    <location>
        <begin position="361"/>
        <end position="397"/>
    </location>
</feature>
<evidence type="ECO:0000259" key="9">
    <source>
        <dbReference type="PROSITE" id="PS50076"/>
    </source>
</evidence>
<feature type="domain" description="J" evidence="9">
    <location>
        <begin position="44"/>
        <end position="141"/>
    </location>
</feature>
<feature type="signal peptide" evidence="8">
    <location>
        <begin position="1"/>
        <end position="20"/>
    </location>
</feature>
<dbReference type="PROSITE" id="PS50076">
    <property type="entry name" value="DNAJ_2"/>
    <property type="match status" value="1"/>
</dbReference>
<dbReference type="Proteomes" id="UP000800093">
    <property type="component" value="Unassembled WGS sequence"/>
</dbReference>
<comment type="subcellular location">
    <subcellularLocation>
        <location evidence="5">Endomembrane system</location>
        <topology evidence="5">Single-pass membrane protein</topology>
    </subcellularLocation>
</comment>
<proteinExistence type="predicted"/>
<dbReference type="EMBL" id="ML986604">
    <property type="protein sequence ID" value="KAF2265621.1"/>
    <property type="molecule type" value="Genomic_DNA"/>
</dbReference>
<organism evidence="10 11">
    <name type="scientific">Lojkania enalia</name>
    <dbReference type="NCBI Taxonomy" id="147567"/>
    <lineage>
        <taxon>Eukaryota</taxon>
        <taxon>Fungi</taxon>
        <taxon>Dikarya</taxon>
        <taxon>Ascomycota</taxon>
        <taxon>Pezizomycotina</taxon>
        <taxon>Dothideomycetes</taxon>
        <taxon>Pleosporomycetidae</taxon>
        <taxon>Pleosporales</taxon>
        <taxon>Pleosporales incertae sedis</taxon>
        <taxon>Lojkania</taxon>
    </lineage>
</organism>
<feature type="compositionally biased region" description="Basic residues" evidence="6">
    <location>
        <begin position="387"/>
        <end position="397"/>
    </location>
</feature>
<feature type="transmembrane region" description="Helical" evidence="7">
    <location>
        <begin position="165"/>
        <end position="186"/>
    </location>
</feature>
<comment type="caution">
    <text evidence="10">The sequence shown here is derived from an EMBL/GenBank/DDBJ whole genome shotgun (WGS) entry which is preliminary data.</text>
</comment>
<evidence type="ECO:0000256" key="5">
    <source>
        <dbReference type="ARBA" id="ARBA00037847"/>
    </source>
</evidence>
<dbReference type="SUPFAM" id="SSF46565">
    <property type="entry name" value="Chaperone J-domain"/>
    <property type="match status" value="1"/>
</dbReference>
<accession>A0A9P4KBH5</accession>
<keyword evidence="2 8" id="KW-0732">Signal</keyword>
<sequence>MKLHSLLALAVCIFAAAVAAWSKEDHEIFRLRDEVIAHDGANVTFYDLLGVKPSASQDELNKAYRKKSRQLHPDKARQNFIAQYALKHKKKGKTPGVKVSKQPTKREIDAHVKEVTAAYQRLSVIATVLKGPSRERYDHFLKNGFPKWKGTGYYYARYRPGLGSVLFGLLVVMGGGMHYFALVMGWKRRKEFVERYIRHARRTAWGDDTGIQGVPGVSGTSTPDTSSQQWEEAQDDMMPMNRRQKRMMDKENRKDKKAQAAKKARSSGVSTPVEAELTSGPQGAKKRIVAENGKVLVVDSVGNVFLEEETDDGMKQEFLLDPDEEPKPTIYDTLLFKLPKFLYNQSVGRILGNKEAVEEPLLESSDMPKDETALQSATAPNANGEARKRRAKLKAVR</sequence>
<evidence type="ECO:0000313" key="10">
    <source>
        <dbReference type="EMBL" id="KAF2265621.1"/>
    </source>
</evidence>
<feature type="compositionally biased region" description="Polar residues" evidence="6">
    <location>
        <begin position="218"/>
        <end position="231"/>
    </location>
</feature>
<evidence type="ECO:0000256" key="8">
    <source>
        <dbReference type="SAM" id="SignalP"/>
    </source>
</evidence>